<dbReference type="EC" id="3.2.1.78" evidence="3"/>
<evidence type="ECO:0000256" key="1">
    <source>
        <dbReference type="ARBA" id="ARBA00001678"/>
    </source>
</evidence>
<dbReference type="PANTHER" id="PTHR31451">
    <property type="match status" value="1"/>
</dbReference>
<reference evidence="8 9" key="1">
    <citation type="submission" date="2017-12" db="EMBL/GenBank/DDBJ databases">
        <title>Gene loss provides genomic basis for host adaptation in cereal stripe rust fungi.</title>
        <authorList>
            <person name="Xia C."/>
        </authorList>
    </citation>
    <scope>NUCLEOTIDE SEQUENCE [LARGE SCALE GENOMIC DNA]</scope>
    <source>
        <strain evidence="8 9">93TX-2</strain>
    </source>
</reference>
<evidence type="ECO:0000313" key="9">
    <source>
        <dbReference type="Proteomes" id="UP000238274"/>
    </source>
</evidence>
<keyword evidence="5" id="KW-0326">Glycosidase</keyword>
<evidence type="ECO:0000256" key="4">
    <source>
        <dbReference type="ARBA" id="ARBA00022801"/>
    </source>
</evidence>
<keyword evidence="9" id="KW-1185">Reference proteome</keyword>
<organism evidence="8 9">
    <name type="scientific">Puccinia striiformis</name>
    <dbReference type="NCBI Taxonomy" id="27350"/>
    <lineage>
        <taxon>Eukaryota</taxon>
        <taxon>Fungi</taxon>
        <taxon>Dikarya</taxon>
        <taxon>Basidiomycota</taxon>
        <taxon>Pucciniomycotina</taxon>
        <taxon>Pucciniomycetes</taxon>
        <taxon>Pucciniales</taxon>
        <taxon>Pucciniaceae</taxon>
        <taxon>Puccinia</taxon>
    </lineage>
</organism>
<keyword evidence="6" id="KW-1133">Transmembrane helix</keyword>
<comment type="caution">
    <text evidence="8">The sequence shown here is derived from an EMBL/GenBank/DDBJ whole genome shotgun (WGS) entry which is preliminary data.</text>
</comment>
<evidence type="ECO:0000256" key="2">
    <source>
        <dbReference type="ARBA" id="ARBA00005641"/>
    </source>
</evidence>
<feature type="transmembrane region" description="Helical" evidence="6">
    <location>
        <begin position="6"/>
        <end position="24"/>
    </location>
</feature>
<evidence type="ECO:0000256" key="3">
    <source>
        <dbReference type="ARBA" id="ARBA00012706"/>
    </source>
</evidence>
<dbReference type="OrthoDB" id="2498309at2759"/>
<keyword evidence="4" id="KW-0378">Hydrolase</keyword>
<dbReference type="GO" id="GO:0016985">
    <property type="term" value="F:mannan endo-1,4-beta-mannosidase activity"/>
    <property type="evidence" value="ECO:0007669"/>
    <property type="project" value="UniProtKB-EC"/>
</dbReference>
<dbReference type="Gene3D" id="3.20.20.80">
    <property type="entry name" value="Glycosidases"/>
    <property type="match status" value="2"/>
</dbReference>
<protein>
    <recommendedName>
        <fullName evidence="3">mannan endo-1,4-beta-mannosidase</fullName>
        <ecNumber evidence="3">3.2.1.78</ecNumber>
    </recommendedName>
</protein>
<proteinExistence type="inferred from homology"/>
<dbReference type="AlphaFoldDB" id="A0A2S4VM57"/>
<evidence type="ECO:0000256" key="5">
    <source>
        <dbReference type="ARBA" id="ARBA00023295"/>
    </source>
</evidence>
<dbReference type="SUPFAM" id="SSF51445">
    <property type="entry name" value="(Trans)glycosidases"/>
    <property type="match status" value="1"/>
</dbReference>
<dbReference type="PANTHER" id="PTHR31451:SF40">
    <property type="entry name" value="GLYCOSIDE HYDROLASE FAMILY 5 DOMAIN-CONTAINING PROTEIN"/>
    <property type="match status" value="1"/>
</dbReference>
<reference evidence="9" key="2">
    <citation type="journal article" date="2018" name="BMC Genomics">
        <title>Genomic insights into host adaptation between the wheat stripe rust pathogen (Puccinia striiformis f. sp. tritici) and the barley stripe rust pathogen (Puccinia striiformis f. sp. hordei).</title>
        <authorList>
            <person name="Xia C."/>
            <person name="Wang M."/>
            <person name="Yin C."/>
            <person name="Cornejo O.E."/>
            <person name="Hulbert S.H."/>
            <person name="Chen X."/>
        </authorList>
    </citation>
    <scope>NUCLEOTIDE SEQUENCE [LARGE SCALE GENOMIC DNA]</scope>
    <source>
        <strain evidence="9">93TX-2</strain>
    </source>
</reference>
<dbReference type="Pfam" id="PF26410">
    <property type="entry name" value="GH5_mannosidase"/>
    <property type="match status" value="2"/>
</dbReference>
<dbReference type="EMBL" id="PKSM01000117">
    <property type="protein sequence ID" value="POW10644.1"/>
    <property type="molecule type" value="Genomic_DNA"/>
</dbReference>
<reference evidence="9" key="3">
    <citation type="journal article" date="2018" name="Mol. Plant Microbe Interact.">
        <title>Genome sequence resources for the wheat stripe rust pathogen (Puccinia striiformis f. sp. tritici) and the barley stripe rust pathogen (Puccinia striiformis f. sp. hordei).</title>
        <authorList>
            <person name="Xia C."/>
            <person name="Wang M."/>
            <person name="Yin C."/>
            <person name="Cornejo O.E."/>
            <person name="Hulbert S.H."/>
            <person name="Chen X."/>
        </authorList>
    </citation>
    <scope>NUCLEOTIDE SEQUENCE [LARGE SCALE GENOMIC DNA]</scope>
    <source>
        <strain evidence="9">93TX-2</strain>
    </source>
</reference>
<evidence type="ECO:0000313" key="8">
    <source>
        <dbReference type="EMBL" id="POW10644.1"/>
    </source>
</evidence>
<sequence length="530" mass="60381">MVGRVGFTTLLVYILPIFFVKTITGNAVSNSKRQFINVENGSFFKSCSRHYLVSMNYWSAMNLAADDDVGGNLTRFKIEVKQLAEMGVNNVRIMAASEAAGHPPYRMYPALMHAPDSEKMYIGLDRALNEFSRYDISVVMTLNNFWHWSGGYAQYVSWATNNSQIPYTSSWDPSLNPPYGNWSNNGTHGKYNPATGNWDGFNGYAGRFYNDSSITNLTQTWFRNHIHNVVHRVNTINGVVYKDDPTIMTWELTNEPQDPPVKWVEETSTYIKSIAPNHLVTVGFEGKNGEWWFKRVHAPHSIDYSCGHLWVQNWGFYDPLDPSEKSLERAKIFANEYLRNLSKWTLDLKKLMGFIINFAGLINVPIVLEEFGMARDNWLNVKKGAPTKHYLYELSSSLSASAATTHKDDFFEAVISQVVDYFQRGAGWQGTGQVIFSFSAASNKQPEPNLFLLLLKRPPWAYGGIWRPTDLRNHFNGAWAGDPPHEPPGWYDLYDTDPTIEIIRKQAQNVTKIIESFKKNSSNLAYGCKF</sequence>
<name>A0A2S4VM57_9BASI</name>
<dbReference type="InterPro" id="IPR001547">
    <property type="entry name" value="Glyco_hydro_5"/>
</dbReference>
<dbReference type="Proteomes" id="UP000238274">
    <property type="component" value="Unassembled WGS sequence"/>
</dbReference>
<keyword evidence="6" id="KW-0472">Membrane</keyword>
<keyword evidence="6" id="KW-0812">Transmembrane</keyword>
<dbReference type="InterPro" id="IPR017853">
    <property type="entry name" value="GH"/>
</dbReference>
<feature type="domain" description="Glycoside hydrolase family 5" evidence="7">
    <location>
        <begin position="33"/>
        <end position="437"/>
    </location>
</feature>
<dbReference type="VEuPathDB" id="FungiDB:PSTT_05448"/>
<feature type="domain" description="Glycoside hydrolase family 5" evidence="7">
    <location>
        <begin position="459"/>
        <end position="514"/>
    </location>
</feature>
<dbReference type="VEuPathDB" id="FungiDB:PSHT_08683"/>
<gene>
    <name evidence="8" type="ORF">PSHT_08683</name>
</gene>
<evidence type="ECO:0000256" key="6">
    <source>
        <dbReference type="SAM" id="Phobius"/>
    </source>
</evidence>
<dbReference type="InterPro" id="IPR045053">
    <property type="entry name" value="MAN-like"/>
</dbReference>
<accession>A0A2S4VM57</accession>
<evidence type="ECO:0000259" key="7">
    <source>
        <dbReference type="Pfam" id="PF26410"/>
    </source>
</evidence>
<comment type="catalytic activity">
    <reaction evidence="1">
        <text>Random hydrolysis of (1-&gt;4)-beta-D-mannosidic linkages in mannans, galactomannans and glucomannans.</text>
        <dbReference type="EC" id="3.2.1.78"/>
    </reaction>
</comment>
<comment type="similarity">
    <text evidence="2">Belongs to the glycosyl hydrolase 5 (cellulase A) family.</text>
</comment>